<organism evidence="2 3">
    <name type="scientific">Laribacter hongkongensis (strain HLHK9)</name>
    <dbReference type="NCBI Taxonomy" id="557598"/>
    <lineage>
        <taxon>Bacteria</taxon>
        <taxon>Pseudomonadati</taxon>
        <taxon>Pseudomonadota</taxon>
        <taxon>Betaproteobacteria</taxon>
        <taxon>Neisseriales</taxon>
        <taxon>Aquaspirillaceae</taxon>
        <taxon>Laribacter</taxon>
    </lineage>
</organism>
<dbReference type="AlphaFoldDB" id="C1DB24"/>
<evidence type="ECO:0000313" key="3">
    <source>
        <dbReference type="Proteomes" id="UP000002010"/>
    </source>
</evidence>
<protein>
    <submittedName>
        <fullName evidence="2">Uncharacterized protein</fullName>
    </submittedName>
</protein>
<evidence type="ECO:0000313" key="2">
    <source>
        <dbReference type="EMBL" id="ACO75363.1"/>
    </source>
</evidence>
<dbReference type="STRING" id="557598.LHK_02381"/>
<evidence type="ECO:0000256" key="1">
    <source>
        <dbReference type="SAM" id="MobiDB-lite"/>
    </source>
</evidence>
<name>C1DB24_LARHH</name>
<accession>C1DB24</accession>
<dbReference type="HOGENOM" id="CLU_2633691_0_0_4"/>
<gene>
    <name evidence="2" type="ordered locus">LHK_02381</name>
</gene>
<proteinExistence type="predicted"/>
<sequence>MCRPLEWHPARPRQPGAFWAGAPAPAGCDGGGHFPLMPSRLFPAREEAASPVADAAWPSGYQPGADLVQAPGYSACA</sequence>
<feature type="region of interest" description="Disordered" evidence="1">
    <location>
        <begin position="1"/>
        <end position="22"/>
    </location>
</feature>
<dbReference type="Proteomes" id="UP000002010">
    <property type="component" value="Chromosome"/>
</dbReference>
<dbReference type="EMBL" id="CP001154">
    <property type="protein sequence ID" value="ACO75363.1"/>
    <property type="molecule type" value="Genomic_DNA"/>
</dbReference>
<keyword evidence="3" id="KW-1185">Reference proteome</keyword>
<reference evidence="2 3" key="1">
    <citation type="journal article" date="2009" name="PLoS Genet.">
        <title>The complete genome and proteome of Laribacter hongkongensis reveal potential mechanisms for adaptations to different temperatures and habitats.</title>
        <authorList>
            <person name="Woo P.C."/>
            <person name="Lau S.K."/>
            <person name="Tse H."/>
            <person name="Teng J.L."/>
            <person name="Curreem S.O."/>
            <person name="Tsang A.K."/>
            <person name="Fan R.Y."/>
            <person name="Wong G.K."/>
            <person name="Huang Y."/>
            <person name="Loman N.J."/>
            <person name="Snyder L.A."/>
            <person name="Cai J.J."/>
            <person name="Huang J.D."/>
            <person name="Mak W."/>
            <person name="Pallen M.J."/>
            <person name="Lok S."/>
            <person name="Yuen K.Y."/>
        </authorList>
    </citation>
    <scope>NUCLEOTIDE SEQUENCE [LARGE SCALE GENOMIC DNA]</scope>
    <source>
        <strain evidence="2 3">HLHK9</strain>
    </source>
</reference>
<dbReference type="KEGG" id="lhk:LHK_02381"/>